<keyword evidence="5" id="KW-0677">Repeat</keyword>
<dbReference type="NCBIfam" id="NF003417">
    <property type="entry name" value="PRK04813.1"/>
    <property type="match status" value="2"/>
</dbReference>
<dbReference type="Pfam" id="PF00668">
    <property type="entry name" value="Condensation"/>
    <property type="match status" value="5"/>
</dbReference>
<dbReference type="GO" id="GO:0044550">
    <property type="term" value="P:secondary metabolite biosynthetic process"/>
    <property type="evidence" value="ECO:0007669"/>
    <property type="project" value="UniProtKB-ARBA"/>
</dbReference>
<evidence type="ECO:0000256" key="6">
    <source>
        <dbReference type="ARBA" id="ARBA00023194"/>
    </source>
</evidence>
<dbReference type="STRING" id="404941.GCA_002013645_00165"/>
<dbReference type="Pfam" id="PF13193">
    <property type="entry name" value="AMP-binding_C"/>
    <property type="match status" value="2"/>
</dbReference>
<gene>
    <name evidence="9" type="primary">lgrD_2</name>
    <name evidence="9" type="ORF">CCUG60884_01133</name>
</gene>
<dbReference type="GO" id="GO:0003824">
    <property type="term" value="F:catalytic activity"/>
    <property type="evidence" value="ECO:0007669"/>
    <property type="project" value="UniProtKB-KW"/>
</dbReference>
<keyword evidence="6" id="KW-0045">Antibiotic biosynthesis</keyword>
<dbReference type="InterPro" id="IPR006162">
    <property type="entry name" value="Ppantetheine_attach_site"/>
</dbReference>
<dbReference type="InterPro" id="IPR010060">
    <property type="entry name" value="NRPS_synth"/>
</dbReference>
<dbReference type="EMBL" id="PECL01000006">
    <property type="protein sequence ID" value="TEA08638.1"/>
    <property type="molecule type" value="Genomic_DNA"/>
</dbReference>
<dbReference type="NCBIfam" id="TIGR01720">
    <property type="entry name" value="NRPS-para261"/>
    <property type="match status" value="2"/>
</dbReference>
<protein>
    <submittedName>
        <fullName evidence="9">Linear gramicidin synthase subunit D</fullName>
    </submittedName>
</protein>
<dbReference type="PROSITE" id="PS00455">
    <property type="entry name" value="AMP_BINDING"/>
    <property type="match status" value="2"/>
</dbReference>
<comment type="caution">
    <text evidence="9">The sequence shown here is derived from an EMBL/GenBank/DDBJ whole genome shotgun (WGS) entry which is preliminary data.</text>
</comment>
<evidence type="ECO:0000256" key="2">
    <source>
        <dbReference type="ARBA" id="ARBA00006432"/>
    </source>
</evidence>
<dbReference type="CDD" id="cd19543">
    <property type="entry name" value="DCL_NRPS"/>
    <property type="match status" value="1"/>
</dbReference>
<dbReference type="Pfam" id="PF00501">
    <property type="entry name" value="AMP-binding"/>
    <property type="match status" value="2"/>
</dbReference>
<accession>A0A4R8SZ21</accession>
<name>A0A4R8SZ21_9MYCO</name>
<dbReference type="InterPro" id="IPR009081">
    <property type="entry name" value="PP-bd_ACP"/>
</dbReference>
<evidence type="ECO:0000256" key="4">
    <source>
        <dbReference type="ARBA" id="ARBA00022553"/>
    </source>
</evidence>
<dbReference type="FunFam" id="3.40.50.980:FF:000001">
    <property type="entry name" value="Non-ribosomal peptide synthetase"/>
    <property type="match status" value="2"/>
</dbReference>
<reference evidence="9 10" key="1">
    <citation type="journal article" date="2019" name="Sci. Rep.">
        <title>Extended insight into the Mycobacterium chelonae-abscessus complex through whole genome sequencing of Mycobacterium salmoniphilum outbreak and Mycobacterium salmoniphilum-like strains.</title>
        <authorList>
            <person name="Behra P.R.K."/>
            <person name="Das S."/>
            <person name="Pettersson B.M.F."/>
            <person name="Shirreff L."/>
            <person name="DuCote T."/>
            <person name="Jacobsson K.G."/>
            <person name="Ennis D.G."/>
            <person name="Kirsebom L.A."/>
        </authorList>
    </citation>
    <scope>NUCLEOTIDE SEQUENCE [LARGE SCALE GENOMIC DNA]</scope>
    <source>
        <strain evidence="9 10">CCUG 60884</strain>
    </source>
</reference>
<evidence type="ECO:0000256" key="7">
    <source>
        <dbReference type="SAM" id="MobiDB-lite"/>
    </source>
</evidence>
<dbReference type="PANTHER" id="PTHR45527:SF14">
    <property type="entry name" value="PLIPASTATIN SYNTHASE SUBUNIT B"/>
    <property type="match status" value="1"/>
</dbReference>
<dbReference type="InterPro" id="IPR042099">
    <property type="entry name" value="ANL_N_sf"/>
</dbReference>
<keyword evidence="3" id="KW-0596">Phosphopantetheine</keyword>
<dbReference type="GO" id="GO:0005829">
    <property type="term" value="C:cytosol"/>
    <property type="evidence" value="ECO:0007669"/>
    <property type="project" value="TreeGrafter"/>
</dbReference>
<feature type="region of interest" description="Disordered" evidence="7">
    <location>
        <begin position="203"/>
        <end position="224"/>
    </location>
</feature>
<dbReference type="InterPro" id="IPR036736">
    <property type="entry name" value="ACP-like_sf"/>
</dbReference>
<evidence type="ECO:0000313" key="9">
    <source>
        <dbReference type="EMBL" id="TEA08638.1"/>
    </source>
</evidence>
<dbReference type="PROSITE" id="PS00012">
    <property type="entry name" value="PHOSPHOPANTETHEINE"/>
    <property type="match status" value="2"/>
</dbReference>
<dbReference type="Pfam" id="PF00550">
    <property type="entry name" value="PP-binding"/>
    <property type="match status" value="2"/>
</dbReference>
<dbReference type="FunFam" id="3.30.300.30:FF:000010">
    <property type="entry name" value="Enterobactin synthetase component F"/>
    <property type="match status" value="2"/>
</dbReference>
<dbReference type="PROSITE" id="PS50075">
    <property type="entry name" value="CARRIER"/>
    <property type="match status" value="2"/>
</dbReference>
<feature type="compositionally biased region" description="Basic and acidic residues" evidence="7">
    <location>
        <begin position="211"/>
        <end position="220"/>
    </location>
</feature>
<comment type="cofactor">
    <cofactor evidence="1">
        <name>pantetheine 4'-phosphate</name>
        <dbReference type="ChEBI" id="CHEBI:47942"/>
    </cofactor>
</comment>
<evidence type="ECO:0000259" key="8">
    <source>
        <dbReference type="PROSITE" id="PS50075"/>
    </source>
</evidence>
<comment type="similarity">
    <text evidence="2">Belongs to the ATP-dependent AMP-binding enzyme family.</text>
</comment>
<dbReference type="Proteomes" id="UP000294604">
    <property type="component" value="Unassembled WGS sequence"/>
</dbReference>
<dbReference type="GO" id="GO:0043041">
    <property type="term" value="P:amino acid activation for nonribosomal peptide biosynthetic process"/>
    <property type="evidence" value="ECO:0007669"/>
    <property type="project" value="TreeGrafter"/>
</dbReference>
<evidence type="ECO:0000256" key="5">
    <source>
        <dbReference type="ARBA" id="ARBA00022737"/>
    </source>
</evidence>
<dbReference type="InterPro" id="IPR010071">
    <property type="entry name" value="AA_adenyl_dom"/>
</dbReference>
<dbReference type="InterPro" id="IPR045851">
    <property type="entry name" value="AMP-bd_C_sf"/>
</dbReference>
<dbReference type="InterPro" id="IPR000873">
    <property type="entry name" value="AMP-dep_synth/lig_dom"/>
</dbReference>
<organism evidence="9 10">
    <name type="scientific">Mycobacteroides salmoniphilum</name>
    <dbReference type="NCBI Taxonomy" id="404941"/>
    <lineage>
        <taxon>Bacteria</taxon>
        <taxon>Bacillati</taxon>
        <taxon>Actinomycetota</taxon>
        <taxon>Actinomycetes</taxon>
        <taxon>Mycobacteriales</taxon>
        <taxon>Mycobacteriaceae</taxon>
        <taxon>Mycobacteroides</taxon>
    </lineage>
</organism>
<dbReference type="FunFam" id="2.30.38.10:FF:000001">
    <property type="entry name" value="Non-ribosomal peptide synthetase PvdI"/>
    <property type="match status" value="1"/>
</dbReference>
<dbReference type="Gene3D" id="3.40.50.12780">
    <property type="entry name" value="N-terminal domain of ligase-like"/>
    <property type="match status" value="2"/>
</dbReference>
<dbReference type="UniPathway" id="UPA00011"/>
<dbReference type="InterPro" id="IPR020845">
    <property type="entry name" value="AMP-binding_CS"/>
</dbReference>
<dbReference type="Gene3D" id="3.30.559.30">
    <property type="entry name" value="Nonribosomal peptide synthetase, condensation domain"/>
    <property type="match status" value="5"/>
</dbReference>
<dbReference type="SUPFAM" id="SSF56801">
    <property type="entry name" value="Acetyl-CoA synthetase-like"/>
    <property type="match status" value="2"/>
</dbReference>
<dbReference type="SUPFAM" id="SSF52777">
    <property type="entry name" value="CoA-dependent acyltransferases"/>
    <property type="match status" value="10"/>
</dbReference>
<sequence length="3466" mass="370878">MLESEDGALPLSRGQLDIWLSQESGLVAAEWQLGLLVRIEGKVERVLLEQAIRQAISEAEPARAAFLEVNGQIVQRAINHSELVLAFHDVRDSEDPVGHARQIASSIQRTLMPLTDQLLKFALIRTADDEYYMFGLCHHINLDGLGMAIVSRRIASIYSALVAGDPIPDAYFGTLQDLVDLETEYEASVDYIEDRNYWSRNLPPDSGLDPRPPHAHEGHEGYTPSASVQIDDAVVDQIKGLTKALRVRRYSVITAACALLVRGWSTSGSEVALDFPVSRRVRPESKMLPGMLAGVVPLVLSAPPESTVSEFCQHVDVRIRELLKHQRFPAHILDGGEFGLRGPRQAGNRVAINFIPMRLTLDLAGVPATASYTNHGPMGHFGLFFIGASDQLLLSTSGDGQPFSKFGVPNLAERLQRLLSEMAADPDRRLSSLNSLVNDELASLVDVGNRAVLAESVAQRVSISELFASQVSADPDAAALTFADRTLTYRELDGAADSLARRLVSHGVGPGDRVVLLSDRSAQAVIGILAVLKVGAAYLPIDPAVPASRLEYILGDAAPVAAITTAGLSARLDGFNLAIIDLDPAAADTSLDTVPAASSLGASPDDIAYIIYTSGTTGAPKGVAVTHHNVTQLMLTLDADLPNPGVWPLCHSLAFDVSVWEIWGALLRGGRLVVVPESITGSPADFHDVLVAEQVTVLTQTPSAVAMLSPEGLESTALAVVGEACPAAVVERWAPGRVMINAYGPTETTMCVAISAPLEAGSPDSVVPIGAPVPGAALFVLDTWMQPVPAGVVGELYVAGEGVACGYVGRSNLTASRFVACPFGQPGTRMYRTGDLVSWGDDGQLQYLGRADEQVKIRGYRIELGEVQAALSALDGVDQAAVIVREDRPGDKRLVGYVTGTAGPADVRSTLAKRLPPYMVPAAVVVLEALPLTSNNKLDTRALPTPEYGGQGADYRAPGTAVEEILVGVYAQVLGVERVGVDDSFFDLGGDSILSMQVVARARAAGVLCRPRDVFIEQTVSRLAAIVEISGGEADVVDEGLGPVEVTPIMRWLHSVQGSARAVDEFNQTLVVQAPSGVSEDDVVVVLQALLDRHATLRLRATDNDDVWALFVPEAGAIAARDCLHVVDALSDKALVAARSRLNVATGSMLSAVWVPGAGQLALVIHHLAVDGVSWRILLEDLNIAWAQHHSGADVVLPTGGTSFARWSSLLSEHARSTDVVEHADAWKQVLTAPARVSAVQPATDTYASAGRLSLSLDVETTRQLLGEVPAAFHAGVQDVLLIAFGLAWNEFLGTGGAPIALDIEGHGRQEEIGEAVHRRIDLSRTVGWFTTKYPASLAVGELSWGQVTAGEAALGQVVKAAKEQLRALPDGLTYGLLRYLNPDIDLSGPEPTIGFNYLGRLGAGAAELSQDFWRISDESLSMTDVAAAISMPLAHSVELNAGILETNSDTESGPELRANWAWAPSALDDAQADRLSQLWFEALGGICAHVRSGGGGLTPSDLAPARLTQQQIDTLVQQYEVADVLPLTPLQQGLLFQAGFAEATGDSVGDDVYAVQLGLTVTGPLDAGRLRAAVYTVVRRHPNLAAVFSEEYGEPLQIILADPVIAWQHVELVGDVDAEVEQLCAAERAAACRIFTEPVFRATLISGLGGPTENRHRLVLTAHHIVIDGWSLPILLQEIFGAYYGQRLPSAAPYRNFVTWLAGQDRVAAQSAWGAALDGFETPTLVGSLATAGRRGVESYRIPEHITGSLSELARAQRTTVNTVLQAAWAQVLTWLTGHHDVAFGTAVSGRPADLAGADSMVGLLINTVPVRANITAATTVADLLDQLQHTHNDTVEHEHLALNEIHHAIGLDRLFDTLFVYENYPIDIGAQLGVQELAITDFSSREYNHYPLSVVAMPGQELGLRVEFDTEVFESAAIEIIVDRLRQVLTAMVADPTTRLSSIDLLDAGEHDRLDTWGNRAVLTRPELALTSIPALFAAQVARAPEAVAITCGERSWTYGELDATANRLANHLVTRGARPGERVALLLPRTGEAIAAILAVLKTGAAYLPIDPAHPDSRVEFVLRDAAPVAAVTTADLLGRLAGSGVPAIDINDPAVDRQSENALPVPAVDDIAYIIYTSGTTGAPKGVAVTHRNVAQLLESLDAELDLGQVWTQCHSLAFDYSVWEIWGALLYGGRLLIVPDAVVRSPEELHAMLVSEEVSVLSQTPSAFYALQTADALQPEVGQQLKLQTVVFGGEALEPQRLSPWFDSHPGLPRMINMYGITETTVHASFREIGSGDVGSTSSPIGVPLEHLAFFVLDGWLRQVPVGVVGELYVAGSGQASGYLGRSDLTTTRFVACPFGAPGSRMYRTGDLVQWGEDGQLRYVGRADKQVKIRGYRIELGEVHAALARVDGVDQAAVIAREDRPGDKRLVGYITESIAGTLDPAAVRSVLAERLPAYMVPAAVVVLGAFPLTVNGKLDTRALPSPEYQDAEHYRAPEDAVEEILAGIYAQVLGVEQIGVDDSFFDLGGDSISSMQVVARARAAGLLLRPRDIFVEQTVSRLAQVAVFADGATGVVDEGTGPVVTTPIIQWLQGLGGKVDEFNQTVVLQAPEGVTDDDVVIVLQALLDRHATLRLRAEGPGGDWSLLVPETGAVDANDCLLAVDALTDEALHQARSRLNPATGSMLSALWERSNSRLVLIIHHLAVDAVSWRILLEDFNIAWAQHHGGQPVELPSGGTSFARWATLLDRHARSADVVALADTWRQVAAIPAALPPAHPTMDTYVSAGQLSVSLDADLTRELLGEVPAAYHAGVQDILLIAFALAWNEFLGSGGAPIGIDVEGHGRNEELGGTLERDIDLSRTVGWFTSKYPVSLAVGELSWAHVVAGDSALAPIIKDAKEQLRALPDGLTYGLLRYLNPDVDVAGPDPAIGFNYLGRLGAGGADLSEDLWRIDSGGVSITAAATSVPTPLGHTVELNAGVMEGAGPDSGRLHATWTWALSALSHDQVDRISRLWFDALAGICSHVRSGGGGLTPSDVVPARLSQQQIDQLHEQYQIADVLPLTPLQQGLLFHSNLAPDAMEGSDDLYAVQLDVALSGPLDPKRLEEAVHTAIKRRPNVVATFYEEFGAPVQLIPADPELAWQYIELDADGGADVEQRVERLSAAERAAVCDLAAQPAFRAALARTGEDQYRFLVTNHHIVLDGWSKPILLQEIFASYFGERLPAPVAYRRFVTWLSGQDNSTARAAWGKVFEGFETPTLVGPPGRMVLGRRGVQSFEVSAETTQALGELARSCRTTVSTVLQAAWAQLLMWLTGQTDVAFGTAVSGRPTDLVGAESMVGLLINTVPVRATITSATTIADLLNQLQGAYGDTLEHQHLALNEIHHAVGHDQLFDTMFVYENYPIDAAALSRVHELSITGFSNREYNHYPLAVQATPGHELGLRVEFDTDVFNAVRIGKLVKRFQRVLEAMTSDVKGKKKEPS</sequence>
<feature type="domain" description="Carrier" evidence="8">
    <location>
        <begin position="2481"/>
        <end position="2555"/>
    </location>
</feature>
<dbReference type="GO" id="GO:0031177">
    <property type="term" value="F:phosphopantetheine binding"/>
    <property type="evidence" value="ECO:0007669"/>
    <property type="project" value="TreeGrafter"/>
</dbReference>
<keyword evidence="4" id="KW-0597">Phosphoprotein</keyword>
<proteinExistence type="inferred from homology"/>
<dbReference type="GO" id="GO:0017000">
    <property type="term" value="P:antibiotic biosynthetic process"/>
    <property type="evidence" value="ECO:0007669"/>
    <property type="project" value="UniProtKB-KW"/>
</dbReference>
<dbReference type="Gene3D" id="3.30.559.10">
    <property type="entry name" value="Chloramphenicol acetyltransferase-like domain"/>
    <property type="match status" value="5"/>
</dbReference>
<evidence type="ECO:0000313" key="10">
    <source>
        <dbReference type="Proteomes" id="UP000294604"/>
    </source>
</evidence>
<evidence type="ECO:0000256" key="1">
    <source>
        <dbReference type="ARBA" id="ARBA00001957"/>
    </source>
</evidence>
<evidence type="ECO:0000256" key="3">
    <source>
        <dbReference type="ARBA" id="ARBA00022450"/>
    </source>
</evidence>
<dbReference type="SUPFAM" id="SSF47336">
    <property type="entry name" value="ACP-like"/>
    <property type="match status" value="2"/>
</dbReference>
<dbReference type="FunFam" id="1.10.1200.10:FF:000005">
    <property type="entry name" value="Nonribosomal peptide synthetase 1"/>
    <property type="match status" value="2"/>
</dbReference>
<dbReference type="FunFam" id="3.40.50.12780:FF:000012">
    <property type="entry name" value="Non-ribosomal peptide synthetase"/>
    <property type="match status" value="2"/>
</dbReference>
<feature type="domain" description="Carrier" evidence="8">
    <location>
        <begin position="957"/>
        <end position="1031"/>
    </location>
</feature>
<dbReference type="Gene3D" id="1.10.1200.10">
    <property type="entry name" value="ACP-like"/>
    <property type="match status" value="2"/>
</dbReference>
<dbReference type="CDD" id="cd17643">
    <property type="entry name" value="A_NRPS_Cytc1-like"/>
    <property type="match status" value="1"/>
</dbReference>
<dbReference type="NCBIfam" id="TIGR01733">
    <property type="entry name" value="AA-adenyl-dom"/>
    <property type="match status" value="2"/>
</dbReference>
<dbReference type="InterPro" id="IPR025110">
    <property type="entry name" value="AMP-bd_C"/>
</dbReference>
<dbReference type="InterPro" id="IPR001242">
    <property type="entry name" value="Condensation_dom"/>
</dbReference>
<dbReference type="GO" id="GO:0008610">
    <property type="term" value="P:lipid biosynthetic process"/>
    <property type="evidence" value="ECO:0007669"/>
    <property type="project" value="UniProtKB-ARBA"/>
</dbReference>
<dbReference type="PANTHER" id="PTHR45527">
    <property type="entry name" value="NONRIBOSOMAL PEPTIDE SYNTHETASE"/>
    <property type="match status" value="1"/>
</dbReference>
<dbReference type="Gene3D" id="3.30.300.30">
    <property type="match status" value="2"/>
</dbReference>
<dbReference type="InterPro" id="IPR023213">
    <property type="entry name" value="CAT-like_dom_sf"/>
</dbReference>